<dbReference type="RefSeq" id="WP_253888730.1">
    <property type="nucleotide sequence ID" value="NZ_BAAAVB010000003.1"/>
</dbReference>
<dbReference type="EMBL" id="JAMTCO010000010">
    <property type="protein sequence ID" value="MCP2271766.1"/>
    <property type="molecule type" value="Genomic_DNA"/>
</dbReference>
<dbReference type="SUPFAM" id="SSF51735">
    <property type="entry name" value="NAD(P)-binding Rossmann-fold domains"/>
    <property type="match status" value="1"/>
</dbReference>
<evidence type="ECO:0000259" key="1">
    <source>
        <dbReference type="Pfam" id="PF05368"/>
    </source>
</evidence>
<keyword evidence="3" id="KW-1185">Reference proteome</keyword>
<reference evidence="2 3" key="1">
    <citation type="submission" date="2022-06" db="EMBL/GenBank/DDBJ databases">
        <title>Genomic Encyclopedia of Archaeal and Bacterial Type Strains, Phase II (KMG-II): from individual species to whole genera.</title>
        <authorList>
            <person name="Goeker M."/>
        </authorList>
    </citation>
    <scope>NUCLEOTIDE SEQUENCE [LARGE SCALE GENOMIC DNA]</scope>
    <source>
        <strain evidence="2 3">DSM 44255</strain>
    </source>
</reference>
<sequence length="282" mass="29361">MTILVTGATGQFGGLAVRHLLDRVPAADLAVSVRDAGKAADLADRGVDVRQGDFSEPDTLRFAGADTLLLVSTNGPDEIRVGQQNAAVDAAVRAGVSRIVYTSVSNAAISPLGLAKVHAATEAHIKASGVSYTFLRNAMYHENYLGSLPQAVESGTYVTAAGTGRVASASRDDFALAAAIVASSEGHEGAVYELTGSRAWSFDELAEIASDVAGKPVKHVSVPSEDYLANLLAADLPKFLAELFTDIQVNIGRGTLSEVRSDLGKLIGREPTTIEDAVRAAL</sequence>
<dbReference type="Gene3D" id="3.90.25.10">
    <property type="entry name" value="UDP-galactose 4-epimerase, domain 1"/>
    <property type="match status" value="1"/>
</dbReference>
<dbReference type="PANTHER" id="PTHR47129">
    <property type="entry name" value="QUINONE OXIDOREDUCTASE 2"/>
    <property type="match status" value="1"/>
</dbReference>
<name>A0ABT1IGJ5_9PSEU</name>
<protein>
    <submittedName>
        <fullName evidence="2">NAD(P)H dehydrogenase (Quinone)</fullName>
    </submittedName>
</protein>
<dbReference type="PANTHER" id="PTHR47129:SF1">
    <property type="entry name" value="NMRA-LIKE DOMAIN-CONTAINING PROTEIN"/>
    <property type="match status" value="1"/>
</dbReference>
<feature type="domain" description="NmrA-like" evidence="1">
    <location>
        <begin position="2"/>
        <end position="251"/>
    </location>
</feature>
<dbReference type="Pfam" id="PF05368">
    <property type="entry name" value="NmrA"/>
    <property type="match status" value="1"/>
</dbReference>
<dbReference type="Proteomes" id="UP001205185">
    <property type="component" value="Unassembled WGS sequence"/>
</dbReference>
<comment type="caution">
    <text evidence="2">The sequence shown here is derived from an EMBL/GenBank/DDBJ whole genome shotgun (WGS) entry which is preliminary data.</text>
</comment>
<gene>
    <name evidence="2" type="ORF">LV75_004280</name>
</gene>
<dbReference type="Gene3D" id="3.40.50.720">
    <property type="entry name" value="NAD(P)-binding Rossmann-like Domain"/>
    <property type="match status" value="1"/>
</dbReference>
<evidence type="ECO:0000313" key="3">
    <source>
        <dbReference type="Proteomes" id="UP001205185"/>
    </source>
</evidence>
<organism evidence="2 3">
    <name type="scientific">Actinokineospora diospyrosa</name>
    <dbReference type="NCBI Taxonomy" id="103728"/>
    <lineage>
        <taxon>Bacteria</taxon>
        <taxon>Bacillati</taxon>
        <taxon>Actinomycetota</taxon>
        <taxon>Actinomycetes</taxon>
        <taxon>Pseudonocardiales</taxon>
        <taxon>Pseudonocardiaceae</taxon>
        <taxon>Actinokineospora</taxon>
    </lineage>
</organism>
<evidence type="ECO:0000313" key="2">
    <source>
        <dbReference type="EMBL" id="MCP2271766.1"/>
    </source>
</evidence>
<dbReference type="InterPro" id="IPR008030">
    <property type="entry name" value="NmrA-like"/>
</dbReference>
<dbReference type="InterPro" id="IPR052718">
    <property type="entry name" value="NmrA-type_oxidoreductase"/>
</dbReference>
<accession>A0ABT1IGJ5</accession>
<proteinExistence type="predicted"/>
<dbReference type="CDD" id="cd05269">
    <property type="entry name" value="TMR_SDR_a"/>
    <property type="match status" value="1"/>
</dbReference>
<dbReference type="InterPro" id="IPR036291">
    <property type="entry name" value="NAD(P)-bd_dom_sf"/>
</dbReference>